<dbReference type="InterPro" id="IPR035669">
    <property type="entry name" value="SGNH_plant_lipase-like"/>
</dbReference>
<dbReference type="PANTHER" id="PTHR45642">
    <property type="entry name" value="GDSL ESTERASE/LIPASE EXL3"/>
    <property type="match status" value="1"/>
</dbReference>
<evidence type="ECO:0000313" key="3">
    <source>
        <dbReference type="Proteomes" id="UP001168098"/>
    </source>
</evidence>
<reference evidence="2 3" key="1">
    <citation type="journal article" date="2023" name="BMC Biotechnol.">
        <title>Vitis rotundifolia cv Carlos genome sequencing.</title>
        <authorList>
            <person name="Huff M."/>
            <person name="Hulse-Kemp A."/>
            <person name="Scheffler B."/>
            <person name="Youngblood R."/>
            <person name="Simpson S."/>
            <person name="Babiker E."/>
            <person name="Staton M."/>
        </authorList>
    </citation>
    <scope>NUCLEOTIDE SEQUENCE [LARGE SCALE GENOMIC DNA]</scope>
    <source>
        <tissue evidence="2">Leaf</tissue>
    </source>
</reference>
<comment type="similarity">
    <text evidence="1">Belongs to the 'GDSL' lipolytic enzyme family.</text>
</comment>
<protein>
    <recommendedName>
        <fullName evidence="4">GDSL esterase/lipase EXL3</fullName>
    </recommendedName>
</protein>
<keyword evidence="3" id="KW-1185">Reference proteome</keyword>
<dbReference type="GO" id="GO:0016788">
    <property type="term" value="F:hydrolase activity, acting on ester bonds"/>
    <property type="evidence" value="ECO:0007669"/>
    <property type="project" value="InterPro"/>
</dbReference>
<evidence type="ECO:0008006" key="4">
    <source>
        <dbReference type="Google" id="ProtNLM"/>
    </source>
</evidence>
<comment type="caution">
    <text evidence="2">The sequence shown here is derived from an EMBL/GenBank/DDBJ whole genome shotgun (WGS) entry which is preliminary data.</text>
</comment>
<dbReference type="Gene3D" id="3.40.50.1110">
    <property type="entry name" value="SGNH hydrolase"/>
    <property type="match status" value="1"/>
</dbReference>
<accession>A0AA39D8M7</accession>
<dbReference type="GO" id="GO:0005576">
    <property type="term" value="C:extracellular region"/>
    <property type="evidence" value="ECO:0007669"/>
    <property type="project" value="TreeGrafter"/>
</dbReference>
<dbReference type="Proteomes" id="UP001168098">
    <property type="component" value="Unassembled WGS sequence"/>
</dbReference>
<organism evidence="2 3">
    <name type="scientific">Vitis rotundifolia</name>
    <name type="common">Muscadine grape</name>
    <dbReference type="NCBI Taxonomy" id="103349"/>
    <lineage>
        <taxon>Eukaryota</taxon>
        <taxon>Viridiplantae</taxon>
        <taxon>Streptophyta</taxon>
        <taxon>Embryophyta</taxon>
        <taxon>Tracheophyta</taxon>
        <taxon>Spermatophyta</taxon>
        <taxon>Magnoliopsida</taxon>
        <taxon>eudicotyledons</taxon>
        <taxon>Gunneridae</taxon>
        <taxon>Pentapetalae</taxon>
        <taxon>rosids</taxon>
        <taxon>Vitales</taxon>
        <taxon>Vitaceae</taxon>
        <taxon>Viteae</taxon>
        <taxon>Vitis</taxon>
    </lineage>
</organism>
<dbReference type="InterPro" id="IPR036514">
    <property type="entry name" value="SGNH_hydro_sf"/>
</dbReference>
<dbReference type="AlphaFoldDB" id="A0AA39D8M7"/>
<dbReference type="InterPro" id="IPR001087">
    <property type="entry name" value="GDSL"/>
</dbReference>
<dbReference type="CDD" id="cd01837">
    <property type="entry name" value="SGNH_plant_lipase_like"/>
    <property type="match status" value="1"/>
</dbReference>
<dbReference type="InterPro" id="IPR050592">
    <property type="entry name" value="GDSL_lipolytic_enzyme"/>
</dbReference>
<name>A0AA39D8M7_VITRO</name>
<proteinExistence type="inferred from homology"/>
<gene>
    <name evidence="2" type="ORF">PVL29_024143</name>
</gene>
<dbReference type="PANTHER" id="PTHR45642:SF95">
    <property type="entry name" value="GDSL-LIKE LIPASE_ACYLHYDROLASE FAMILY PROTEIN, EXPRESSED"/>
    <property type="match status" value="1"/>
</dbReference>
<dbReference type="FunFam" id="3.40.50.1110:FF:000003">
    <property type="entry name" value="GDSL esterase/lipase APG"/>
    <property type="match status" value="1"/>
</dbReference>
<dbReference type="SUPFAM" id="SSF52266">
    <property type="entry name" value="SGNH hydrolase"/>
    <property type="match status" value="1"/>
</dbReference>
<evidence type="ECO:0000256" key="1">
    <source>
        <dbReference type="ARBA" id="ARBA00008668"/>
    </source>
</evidence>
<evidence type="ECO:0000313" key="2">
    <source>
        <dbReference type="EMBL" id="KAJ9675071.1"/>
    </source>
</evidence>
<dbReference type="Pfam" id="PF00657">
    <property type="entry name" value="Lipase_GDSL"/>
    <property type="match status" value="1"/>
</dbReference>
<sequence length="364" mass="39652">MVFLSMELWSSSSIIVFFLSVFIILCTTEALVKLPRNETIPAVLVFGDSIVDPGNNNNLNTLIKCNFPPYGRDFVGGFPTGRFSNGKIPSDFIAEALGIKELVPPYSNAALQLGDLLTGVSFASSGSGFDPMTPKLASVLSLRDQLEMFKGYMRKLKMMVGEERTNTILSKSLFLVVAGSDDIANSYFDSGVRRIQYDVPAYTDLMATSAASFLKELYGLGARRTVVTSAPPLGCLPSQRSLAGGTQRECAEGHNEAAKLFNAKLSSQLDSLNANFPQAKFAYLDIYKPLLDLIQNPQKSGFEVVDKGCCGSGTLEVAVLCNPLSPFTCEDASTYVFWDSYHPTERAYKVLIDEIIQKGVDSLI</sequence>
<dbReference type="EMBL" id="JARBHA010000018">
    <property type="protein sequence ID" value="KAJ9675071.1"/>
    <property type="molecule type" value="Genomic_DNA"/>
</dbReference>